<reference evidence="2" key="1">
    <citation type="submission" date="2022-11" db="UniProtKB">
        <authorList>
            <consortium name="WormBaseParasite"/>
        </authorList>
    </citation>
    <scope>IDENTIFICATION</scope>
</reference>
<organism evidence="1 2">
    <name type="scientific">Panagrolaimus sp. ES5</name>
    <dbReference type="NCBI Taxonomy" id="591445"/>
    <lineage>
        <taxon>Eukaryota</taxon>
        <taxon>Metazoa</taxon>
        <taxon>Ecdysozoa</taxon>
        <taxon>Nematoda</taxon>
        <taxon>Chromadorea</taxon>
        <taxon>Rhabditida</taxon>
        <taxon>Tylenchina</taxon>
        <taxon>Panagrolaimomorpha</taxon>
        <taxon>Panagrolaimoidea</taxon>
        <taxon>Panagrolaimidae</taxon>
        <taxon>Panagrolaimus</taxon>
    </lineage>
</organism>
<protein>
    <submittedName>
        <fullName evidence="2">Uncharacterized protein</fullName>
    </submittedName>
</protein>
<dbReference type="Proteomes" id="UP000887579">
    <property type="component" value="Unplaced"/>
</dbReference>
<name>A0AC34GHR4_9BILA</name>
<evidence type="ECO:0000313" key="2">
    <source>
        <dbReference type="WBParaSite" id="ES5_v2.g29075.t1"/>
    </source>
</evidence>
<proteinExistence type="predicted"/>
<evidence type="ECO:0000313" key="1">
    <source>
        <dbReference type="Proteomes" id="UP000887579"/>
    </source>
</evidence>
<dbReference type="WBParaSite" id="ES5_v2.g29075.t1">
    <property type="protein sequence ID" value="ES5_v2.g29075.t1"/>
    <property type="gene ID" value="ES5_v2.g29075"/>
</dbReference>
<accession>A0AC34GHR4</accession>
<sequence>AGQEENPKNLFKAGAHSSMMVLPLLSTTAASSYNQRTALTAGN</sequence>